<evidence type="ECO:0000256" key="3">
    <source>
        <dbReference type="ARBA" id="ARBA00005119"/>
    </source>
</evidence>
<comment type="similarity">
    <text evidence="5">Belongs to the CDS family.</text>
</comment>
<evidence type="ECO:0000256" key="16">
    <source>
        <dbReference type="ARBA" id="ARBA00023209"/>
    </source>
</evidence>
<evidence type="ECO:0000256" key="2">
    <source>
        <dbReference type="ARBA" id="ARBA00004651"/>
    </source>
</evidence>
<feature type="transmembrane region" description="Helical" evidence="24">
    <location>
        <begin position="65"/>
        <end position="82"/>
    </location>
</feature>
<proteinExistence type="inferred from homology"/>
<keyword evidence="8" id="KW-1003">Cell membrane</keyword>
<dbReference type="EMBL" id="JANRMI010000001">
    <property type="protein sequence ID" value="MDG0815042.1"/>
    <property type="molecule type" value="Genomic_DNA"/>
</dbReference>
<feature type="transmembrane region" description="Helical" evidence="24">
    <location>
        <begin position="264"/>
        <end position="282"/>
    </location>
</feature>
<evidence type="ECO:0000256" key="6">
    <source>
        <dbReference type="ARBA" id="ARBA00012487"/>
    </source>
</evidence>
<keyword evidence="16" id="KW-0594">Phospholipid biosynthesis</keyword>
<dbReference type="GO" id="GO:0016779">
    <property type="term" value="F:nucleotidyltransferase activity"/>
    <property type="evidence" value="ECO:0007669"/>
    <property type="project" value="UniProtKB-KW"/>
</dbReference>
<evidence type="ECO:0000256" key="12">
    <source>
        <dbReference type="ARBA" id="ARBA00022695"/>
    </source>
</evidence>
<evidence type="ECO:0000256" key="18">
    <source>
        <dbReference type="ARBA" id="ARBA00029893"/>
    </source>
</evidence>
<evidence type="ECO:0000256" key="9">
    <source>
        <dbReference type="ARBA" id="ARBA00022516"/>
    </source>
</evidence>
<dbReference type="PANTHER" id="PTHR46382:SF1">
    <property type="entry name" value="PHOSPHATIDATE CYTIDYLYLTRANSFERASE"/>
    <property type="match status" value="1"/>
</dbReference>
<dbReference type="Proteomes" id="UP001152321">
    <property type="component" value="Unassembled WGS sequence"/>
</dbReference>
<protein>
    <recommendedName>
        <fullName evidence="7">Phosphatidate cytidylyltransferase</fullName>
        <ecNumber evidence="6">2.7.7.41</ecNumber>
    </recommendedName>
    <alternativeName>
        <fullName evidence="20">CDP-DAG synthase</fullName>
    </alternativeName>
    <alternativeName>
        <fullName evidence="22">CDP-DG synthase</fullName>
    </alternativeName>
    <alternativeName>
        <fullName evidence="18">CDP-diacylglycerol synthase</fullName>
    </alternativeName>
    <alternativeName>
        <fullName evidence="21">CDP-diglyceride pyrophosphorylase</fullName>
    </alternativeName>
    <alternativeName>
        <fullName evidence="23">CDP-diglyceride synthase</fullName>
    </alternativeName>
    <alternativeName>
        <fullName evidence="19">CTP:phosphatidate cytidylyltransferase</fullName>
    </alternativeName>
</protein>
<evidence type="ECO:0000256" key="17">
    <source>
        <dbReference type="ARBA" id="ARBA00023264"/>
    </source>
</evidence>
<name>A0ABT6DEX8_9BACT</name>
<evidence type="ECO:0000256" key="19">
    <source>
        <dbReference type="ARBA" id="ARBA00031825"/>
    </source>
</evidence>
<comment type="subcellular location">
    <subcellularLocation>
        <location evidence="2">Cell membrane</location>
        <topology evidence="2">Multi-pass membrane protein</topology>
    </subcellularLocation>
</comment>
<evidence type="ECO:0000256" key="1">
    <source>
        <dbReference type="ARBA" id="ARBA00001698"/>
    </source>
</evidence>
<evidence type="ECO:0000256" key="4">
    <source>
        <dbReference type="ARBA" id="ARBA00005189"/>
    </source>
</evidence>
<evidence type="ECO:0000256" key="13">
    <source>
        <dbReference type="ARBA" id="ARBA00022989"/>
    </source>
</evidence>
<keyword evidence="9" id="KW-0444">Lipid biosynthesis</keyword>
<sequence>MARSLQMTTWKSFLTRAISALVALAIIIGLYFYMGVNGIKILISLAVAVGSWELVGILFKKESSWFLKISFMVLTLVTFGLTSVALNLGIFVFALAVVLLCILSLLTLHKKGDLPRIADFQAKSVLGLVYLGLFPAFVFRLLEVMQGLSWFIFLLAVVFAGDTMAYVFGVLIGKHKVMPSVSPKKTWQGSIGGIIGSVIAGFICWNYLLNNYPVGFILGLAAVSGFVGQFGDFFESLLKRIADVKDSGKIMPGHGGVLDRIDGVLFASPVIFFGVVILSHLLS</sequence>
<evidence type="ECO:0000256" key="8">
    <source>
        <dbReference type="ARBA" id="ARBA00022475"/>
    </source>
</evidence>
<keyword evidence="10" id="KW-0808">Transferase</keyword>
<feature type="transmembrane region" description="Helical" evidence="24">
    <location>
        <begin position="120"/>
        <end position="142"/>
    </location>
</feature>
<evidence type="ECO:0000313" key="25">
    <source>
        <dbReference type="EMBL" id="MDG0815042.1"/>
    </source>
</evidence>
<dbReference type="RefSeq" id="WP_277576520.1">
    <property type="nucleotide sequence ID" value="NZ_JANRMI010000001.1"/>
</dbReference>
<evidence type="ECO:0000256" key="7">
    <source>
        <dbReference type="ARBA" id="ARBA00019373"/>
    </source>
</evidence>
<feature type="transmembrane region" description="Helical" evidence="24">
    <location>
        <begin position="189"/>
        <end position="208"/>
    </location>
</feature>
<evidence type="ECO:0000256" key="20">
    <source>
        <dbReference type="ARBA" id="ARBA00032253"/>
    </source>
</evidence>
<gene>
    <name evidence="25" type="ORF">NWE73_01620</name>
</gene>
<comment type="pathway">
    <text evidence="4">Lipid metabolism.</text>
</comment>
<keyword evidence="13 24" id="KW-1133">Transmembrane helix</keyword>
<keyword evidence="12 25" id="KW-0548">Nucleotidyltransferase</keyword>
<dbReference type="PANTHER" id="PTHR46382">
    <property type="entry name" value="PHOSPHATIDATE CYTIDYLYLTRANSFERASE"/>
    <property type="match status" value="1"/>
</dbReference>
<feature type="transmembrane region" description="Helical" evidence="24">
    <location>
        <begin position="148"/>
        <end position="168"/>
    </location>
</feature>
<keyword evidence="14" id="KW-0443">Lipid metabolism</keyword>
<accession>A0ABT6DEX8</accession>
<keyword evidence="26" id="KW-1185">Reference proteome</keyword>
<feature type="transmembrane region" description="Helical" evidence="24">
    <location>
        <begin position="88"/>
        <end position="108"/>
    </location>
</feature>
<evidence type="ECO:0000256" key="21">
    <source>
        <dbReference type="ARBA" id="ARBA00032396"/>
    </source>
</evidence>
<feature type="transmembrane region" description="Helical" evidence="24">
    <location>
        <begin position="214"/>
        <end position="234"/>
    </location>
</feature>
<feature type="transmembrane region" description="Helical" evidence="24">
    <location>
        <begin position="12"/>
        <end position="33"/>
    </location>
</feature>
<dbReference type="EC" id="2.7.7.41" evidence="6"/>
<comment type="pathway">
    <text evidence="3">Phospholipid metabolism; CDP-diacylglycerol biosynthesis; CDP-diacylglycerol from sn-glycerol 3-phosphate: step 3/3.</text>
</comment>
<comment type="caution">
    <text evidence="25">The sequence shown here is derived from an EMBL/GenBank/DDBJ whole genome shotgun (WGS) entry which is preliminary data.</text>
</comment>
<keyword evidence="11 24" id="KW-0812">Transmembrane</keyword>
<reference evidence="25" key="1">
    <citation type="submission" date="2022-08" db="EMBL/GenBank/DDBJ databases">
        <title>Novel Bdellovibrio Species Isolated from Svalbard: Designation Bdellovibrio svalbardensis.</title>
        <authorList>
            <person name="Mitchell R.J."/>
            <person name="Choi S.Y."/>
        </authorList>
    </citation>
    <scope>NUCLEOTIDE SEQUENCE</scope>
    <source>
        <strain evidence="25">PAP01</strain>
    </source>
</reference>
<keyword evidence="15 24" id="KW-0472">Membrane</keyword>
<evidence type="ECO:0000256" key="5">
    <source>
        <dbReference type="ARBA" id="ARBA00010185"/>
    </source>
</evidence>
<evidence type="ECO:0000313" key="26">
    <source>
        <dbReference type="Proteomes" id="UP001152321"/>
    </source>
</evidence>
<evidence type="ECO:0000256" key="10">
    <source>
        <dbReference type="ARBA" id="ARBA00022679"/>
    </source>
</evidence>
<evidence type="ECO:0000256" key="24">
    <source>
        <dbReference type="SAM" id="Phobius"/>
    </source>
</evidence>
<evidence type="ECO:0000256" key="11">
    <source>
        <dbReference type="ARBA" id="ARBA00022692"/>
    </source>
</evidence>
<evidence type="ECO:0000256" key="15">
    <source>
        <dbReference type="ARBA" id="ARBA00023136"/>
    </source>
</evidence>
<keyword evidence="17" id="KW-1208">Phospholipid metabolism</keyword>
<comment type="catalytic activity">
    <reaction evidence="1">
        <text>a 1,2-diacyl-sn-glycero-3-phosphate + CTP + H(+) = a CDP-1,2-diacyl-sn-glycerol + diphosphate</text>
        <dbReference type="Rhea" id="RHEA:16229"/>
        <dbReference type="ChEBI" id="CHEBI:15378"/>
        <dbReference type="ChEBI" id="CHEBI:33019"/>
        <dbReference type="ChEBI" id="CHEBI:37563"/>
        <dbReference type="ChEBI" id="CHEBI:58332"/>
        <dbReference type="ChEBI" id="CHEBI:58608"/>
        <dbReference type="EC" id="2.7.7.41"/>
    </reaction>
</comment>
<dbReference type="Pfam" id="PF01148">
    <property type="entry name" value="CTP_transf_1"/>
    <property type="match status" value="1"/>
</dbReference>
<evidence type="ECO:0000256" key="23">
    <source>
        <dbReference type="ARBA" id="ARBA00033406"/>
    </source>
</evidence>
<organism evidence="25 26">
    <name type="scientific">Bdellovibrio svalbardensis</name>
    <dbReference type="NCBI Taxonomy" id="2972972"/>
    <lineage>
        <taxon>Bacteria</taxon>
        <taxon>Pseudomonadati</taxon>
        <taxon>Bdellovibrionota</taxon>
        <taxon>Bdellovibrionia</taxon>
        <taxon>Bdellovibrionales</taxon>
        <taxon>Pseudobdellovibrionaceae</taxon>
        <taxon>Bdellovibrio</taxon>
    </lineage>
</organism>
<evidence type="ECO:0000256" key="22">
    <source>
        <dbReference type="ARBA" id="ARBA00032743"/>
    </source>
</evidence>
<evidence type="ECO:0000256" key="14">
    <source>
        <dbReference type="ARBA" id="ARBA00023098"/>
    </source>
</evidence>